<name>A0A0F9TGA9_9ZZZZ</name>
<proteinExistence type="predicted"/>
<dbReference type="EMBL" id="LAZR01001702">
    <property type="protein sequence ID" value="KKN40493.1"/>
    <property type="molecule type" value="Genomic_DNA"/>
</dbReference>
<accession>A0A0F9TGA9</accession>
<reference evidence="1" key="1">
    <citation type="journal article" date="2015" name="Nature">
        <title>Complex archaea that bridge the gap between prokaryotes and eukaryotes.</title>
        <authorList>
            <person name="Spang A."/>
            <person name="Saw J.H."/>
            <person name="Jorgensen S.L."/>
            <person name="Zaremba-Niedzwiedzka K."/>
            <person name="Martijn J."/>
            <person name="Lind A.E."/>
            <person name="van Eijk R."/>
            <person name="Schleper C."/>
            <person name="Guy L."/>
            <person name="Ettema T.J."/>
        </authorList>
    </citation>
    <scope>NUCLEOTIDE SEQUENCE</scope>
</reference>
<protein>
    <submittedName>
        <fullName evidence="1">Uncharacterized protein</fullName>
    </submittedName>
</protein>
<gene>
    <name evidence="1" type="ORF">LCGC14_0732820</name>
</gene>
<organism evidence="1">
    <name type="scientific">marine sediment metagenome</name>
    <dbReference type="NCBI Taxonomy" id="412755"/>
    <lineage>
        <taxon>unclassified sequences</taxon>
        <taxon>metagenomes</taxon>
        <taxon>ecological metagenomes</taxon>
    </lineage>
</organism>
<evidence type="ECO:0000313" key="1">
    <source>
        <dbReference type="EMBL" id="KKN40493.1"/>
    </source>
</evidence>
<comment type="caution">
    <text evidence="1">The sequence shown here is derived from an EMBL/GenBank/DDBJ whole genome shotgun (WGS) entry which is preliminary data.</text>
</comment>
<dbReference type="AlphaFoldDB" id="A0A0F9TGA9"/>
<sequence length="49" mass="5887">MINKDEVERRISHYLILYEGKGLTRRQTIAKILHLIEDVIKEKLDEDLH</sequence>